<dbReference type="InterPro" id="IPR053197">
    <property type="entry name" value="F-box_SCFL_complex_component"/>
</dbReference>
<dbReference type="Pfam" id="PF23622">
    <property type="entry name" value="LRR_At1g61320_AtMIF1"/>
    <property type="match status" value="1"/>
</dbReference>
<dbReference type="InterPro" id="IPR055411">
    <property type="entry name" value="LRR_FXL15/At3g58940/PEG3-like"/>
</dbReference>
<dbReference type="Proteomes" id="UP000807115">
    <property type="component" value="Chromosome 7"/>
</dbReference>
<gene>
    <name evidence="4" type="ORF">BDA96_07G076100</name>
</gene>
<name>A0A921QIQ2_SORBI</name>
<sequence length="538" mass="60403">MSFIVDGEALVKQGVAGEVFIKTGLKILKLIHLSLDDTTLTQLCSRCTSLEQIELNDCLIAQATKIQSKLLKRLTVIKCKIPKGLLSDDAPNLVSLQFSSNFGYVPWIQNLGLLAASNVNQRVTHKYPDCSGLGSCNLEILKLSGVKLDDTTLAQLCSRCTSLEGLELKDCLVVGKEIRSPSLRCLTVVSCEFATESVVHAPNLVSLCCTRPFRHVPQFQNMEFLVTASITLDDSCMPSDSQWTLEDDDKDEFDDDGDFFAHFRVKDFDDNTDSESDQDEEDESDHDGAQLHILVLTDQMIIVNMNPFRTKKMSLTMMVPILVLRDQMMMIMNMNPLWTKKMSLTMMALRILMVIMVVLDLVMTTIAILWTMKRFQRSTTMIVDECLDEMVSFAASQKLEQWTYLPIQERNLKTLSLGESCITPDLDVLAAILQRSPNLENLSIHLDMANKVRVGFRPRENSFACTNLKKVEITCCKHDIVGKLLEFFDVNSIPREKISFHWTACNCDVNRGGTGSQAKCKAQTEAEKIPAKQNKAGK</sequence>
<keyword evidence="1" id="KW-0812">Transmembrane</keyword>
<evidence type="ECO:0000256" key="1">
    <source>
        <dbReference type="SAM" id="Phobius"/>
    </source>
</evidence>
<dbReference type="InterPro" id="IPR055357">
    <property type="entry name" value="LRR_At1g61320_AtMIF1"/>
</dbReference>
<comment type="caution">
    <text evidence="4">The sequence shown here is derived from an EMBL/GenBank/DDBJ whole genome shotgun (WGS) entry which is preliminary data.</text>
</comment>
<dbReference type="InterPro" id="IPR032675">
    <property type="entry name" value="LRR_dom_sf"/>
</dbReference>
<dbReference type="EMBL" id="CM027686">
    <property type="protein sequence ID" value="KAG0522884.1"/>
    <property type="molecule type" value="Genomic_DNA"/>
</dbReference>
<organism evidence="4 5">
    <name type="scientific">Sorghum bicolor</name>
    <name type="common">Sorghum</name>
    <name type="synonym">Sorghum vulgare</name>
    <dbReference type="NCBI Taxonomy" id="4558"/>
    <lineage>
        <taxon>Eukaryota</taxon>
        <taxon>Viridiplantae</taxon>
        <taxon>Streptophyta</taxon>
        <taxon>Embryophyta</taxon>
        <taxon>Tracheophyta</taxon>
        <taxon>Spermatophyta</taxon>
        <taxon>Magnoliopsida</taxon>
        <taxon>Liliopsida</taxon>
        <taxon>Poales</taxon>
        <taxon>Poaceae</taxon>
        <taxon>PACMAD clade</taxon>
        <taxon>Panicoideae</taxon>
        <taxon>Andropogonodae</taxon>
        <taxon>Andropogoneae</taxon>
        <taxon>Sorghinae</taxon>
        <taxon>Sorghum</taxon>
    </lineage>
</organism>
<keyword evidence="1" id="KW-0472">Membrane</keyword>
<dbReference type="Gene3D" id="3.80.10.10">
    <property type="entry name" value="Ribonuclease Inhibitor"/>
    <property type="match status" value="1"/>
</dbReference>
<proteinExistence type="predicted"/>
<dbReference type="SUPFAM" id="SSF52047">
    <property type="entry name" value="RNI-like"/>
    <property type="match status" value="1"/>
</dbReference>
<reference evidence="4" key="1">
    <citation type="journal article" date="2019" name="BMC Genomics">
        <title>A new reference genome for Sorghum bicolor reveals high levels of sequence similarity between sweet and grain genotypes: implications for the genetics of sugar metabolism.</title>
        <authorList>
            <person name="Cooper E.A."/>
            <person name="Brenton Z.W."/>
            <person name="Flinn B.S."/>
            <person name="Jenkins J."/>
            <person name="Shu S."/>
            <person name="Flowers D."/>
            <person name="Luo F."/>
            <person name="Wang Y."/>
            <person name="Xia P."/>
            <person name="Barry K."/>
            <person name="Daum C."/>
            <person name="Lipzen A."/>
            <person name="Yoshinaga Y."/>
            <person name="Schmutz J."/>
            <person name="Saski C."/>
            <person name="Vermerris W."/>
            <person name="Kresovich S."/>
        </authorList>
    </citation>
    <scope>NUCLEOTIDE SEQUENCE</scope>
</reference>
<evidence type="ECO:0008006" key="6">
    <source>
        <dbReference type="Google" id="ProtNLM"/>
    </source>
</evidence>
<keyword evidence="1" id="KW-1133">Transmembrane helix</keyword>
<protein>
    <recommendedName>
        <fullName evidence="6">FBD domain-containing protein</fullName>
    </recommendedName>
</protein>
<accession>A0A921QIQ2</accession>
<reference evidence="4" key="2">
    <citation type="submission" date="2020-10" db="EMBL/GenBank/DDBJ databases">
        <authorList>
            <person name="Cooper E.A."/>
            <person name="Brenton Z.W."/>
            <person name="Flinn B.S."/>
            <person name="Jenkins J."/>
            <person name="Shu S."/>
            <person name="Flowers D."/>
            <person name="Luo F."/>
            <person name="Wang Y."/>
            <person name="Xia P."/>
            <person name="Barry K."/>
            <person name="Daum C."/>
            <person name="Lipzen A."/>
            <person name="Yoshinaga Y."/>
            <person name="Schmutz J."/>
            <person name="Saski C."/>
            <person name="Vermerris W."/>
            <person name="Kresovich S."/>
        </authorList>
    </citation>
    <scope>NUCLEOTIDE SEQUENCE</scope>
</reference>
<feature type="domain" description="At1g61320/AtMIF1 LRR" evidence="2">
    <location>
        <begin position="24"/>
        <end position="101"/>
    </location>
</feature>
<dbReference type="PANTHER" id="PTHR34223">
    <property type="entry name" value="OS11G0201299 PROTEIN"/>
    <property type="match status" value="1"/>
</dbReference>
<evidence type="ECO:0000259" key="2">
    <source>
        <dbReference type="Pfam" id="PF23622"/>
    </source>
</evidence>
<evidence type="ECO:0000313" key="4">
    <source>
        <dbReference type="EMBL" id="KAG0522884.1"/>
    </source>
</evidence>
<evidence type="ECO:0000313" key="5">
    <source>
        <dbReference type="Proteomes" id="UP000807115"/>
    </source>
</evidence>
<dbReference type="Pfam" id="PF24758">
    <property type="entry name" value="LRR_At5g56370"/>
    <property type="match status" value="1"/>
</dbReference>
<feature type="domain" description="F-box/LRR-repeat protein 15/At3g58940/PEG3-like LRR" evidence="3">
    <location>
        <begin position="137"/>
        <end position="212"/>
    </location>
</feature>
<dbReference type="AlphaFoldDB" id="A0A921QIQ2"/>
<evidence type="ECO:0000259" key="3">
    <source>
        <dbReference type="Pfam" id="PF24758"/>
    </source>
</evidence>
<dbReference type="PANTHER" id="PTHR34223:SF34">
    <property type="entry name" value="F-BOX DOMAIN-CONTAINING PROTEIN"/>
    <property type="match status" value="1"/>
</dbReference>
<feature type="transmembrane region" description="Helical" evidence="1">
    <location>
        <begin position="347"/>
        <end position="371"/>
    </location>
</feature>